<sequence>MPGTTPSPPDSPWLTLGCWFLIVLALSALLQLLQHLFIPGEGAVQLVWFAPALALAVMALAVPHRIRALLPDRVSGRTFGRHLLFCLVVLAGYVALVTGLSATLGTIRAEPPVFEELLVSSLAAVVVGAFVEEVGWRGFLQPALERRLPLLLAAAVTGVAWAAWYLQIFHDLLLAVGFALTSMAISVVYAVVSVGSWWQRGLLAGLFRAGTGVTFILVLAQDNPRNAAVPLAVFLLALVVGVSWFVRGRRRSVVAVVAG</sequence>
<feature type="transmembrane region" description="Helical" evidence="1">
    <location>
        <begin position="227"/>
        <end position="246"/>
    </location>
</feature>
<gene>
    <name evidence="3" type="ORF">A605_07415</name>
</gene>
<name>M1NYC9_9CORY</name>
<evidence type="ECO:0000313" key="3">
    <source>
        <dbReference type="EMBL" id="AGF72485.1"/>
    </source>
</evidence>
<keyword evidence="1" id="KW-1133">Transmembrane helix</keyword>
<feature type="transmembrane region" description="Helical" evidence="1">
    <location>
        <begin position="172"/>
        <end position="194"/>
    </location>
</feature>
<keyword evidence="1" id="KW-0472">Membrane</keyword>
<evidence type="ECO:0000313" key="4">
    <source>
        <dbReference type="Proteomes" id="UP000011723"/>
    </source>
</evidence>
<dbReference type="EMBL" id="CP003697">
    <property type="protein sequence ID" value="AGF72485.1"/>
    <property type="molecule type" value="Genomic_DNA"/>
</dbReference>
<dbReference type="Proteomes" id="UP000011723">
    <property type="component" value="Chromosome"/>
</dbReference>
<feature type="domain" description="CAAX prenyl protease 2/Lysostaphin resistance protein A-like" evidence="2">
    <location>
        <begin position="117"/>
        <end position="190"/>
    </location>
</feature>
<dbReference type="Pfam" id="PF02517">
    <property type="entry name" value="Rce1-like"/>
    <property type="match status" value="1"/>
</dbReference>
<dbReference type="eggNOG" id="COG1266">
    <property type="taxonomic scope" value="Bacteria"/>
</dbReference>
<dbReference type="PATRIC" id="fig|1121362.3.peg.1495"/>
<reference evidence="3 4" key="1">
    <citation type="journal article" date="2012" name="Stand. Genomic Sci.">
        <title>Genome sequence of the halotolerant bacterium Corynebacterium halotolerans type strain YIM 70093(T) (= DSM 44683(T)).</title>
        <authorList>
            <person name="Ruckert C."/>
            <person name="Albersmeier A."/>
            <person name="Al-Dilaimi A."/>
            <person name="Niehaus K."/>
            <person name="Szczepanowski R."/>
            <person name="Kalinowski J."/>
        </authorList>
    </citation>
    <scope>NUCLEOTIDE SEQUENCE [LARGE SCALE GENOMIC DNA]</scope>
    <source>
        <strain evidence="3">YIM 70093</strain>
    </source>
</reference>
<evidence type="ECO:0000259" key="2">
    <source>
        <dbReference type="Pfam" id="PF02517"/>
    </source>
</evidence>
<keyword evidence="1" id="KW-0812">Transmembrane</keyword>
<dbReference type="RefSeq" id="WP_015400904.1">
    <property type="nucleotide sequence ID" value="NC_020302.1"/>
</dbReference>
<protein>
    <recommendedName>
        <fullName evidence="2">CAAX prenyl protease 2/Lysostaphin resistance protein A-like domain-containing protein</fullName>
    </recommendedName>
</protein>
<dbReference type="GO" id="GO:0004175">
    <property type="term" value="F:endopeptidase activity"/>
    <property type="evidence" value="ECO:0007669"/>
    <property type="project" value="UniProtKB-ARBA"/>
</dbReference>
<dbReference type="AlphaFoldDB" id="M1NYC9"/>
<dbReference type="InterPro" id="IPR003675">
    <property type="entry name" value="Rce1/LyrA-like_dom"/>
</dbReference>
<evidence type="ECO:0000256" key="1">
    <source>
        <dbReference type="SAM" id="Phobius"/>
    </source>
</evidence>
<dbReference type="GO" id="GO:0080120">
    <property type="term" value="P:CAAX-box protein maturation"/>
    <property type="evidence" value="ECO:0007669"/>
    <property type="project" value="UniProtKB-ARBA"/>
</dbReference>
<keyword evidence="4" id="KW-1185">Reference proteome</keyword>
<proteinExistence type="predicted"/>
<feature type="transmembrane region" description="Helical" evidence="1">
    <location>
        <begin position="148"/>
        <end position="166"/>
    </location>
</feature>
<dbReference type="KEGG" id="chn:A605_07415"/>
<dbReference type="HOGENOM" id="CLU_092017_0_0_11"/>
<feature type="transmembrane region" description="Helical" evidence="1">
    <location>
        <begin position="83"/>
        <end position="105"/>
    </location>
</feature>
<accession>M1NYC9</accession>
<feature type="transmembrane region" description="Helical" evidence="1">
    <location>
        <begin position="201"/>
        <end position="221"/>
    </location>
</feature>
<organism evidence="3 4">
    <name type="scientific">Corynebacterium halotolerans YIM 70093 = DSM 44683</name>
    <dbReference type="NCBI Taxonomy" id="1121362"/>
    <lineage>
        <taxon>Bacteria</taxon>
        <taxon>Bacillati</taxon>
        <taxon>Actinomycetota</taxon>
        <taxon>Actinomycetes</taxon>
        <taxon>Mycobacteriales</taxon>
        <taxon>Corynebacteriaceae</taxon>
        <taxon>Corynebacterium</taxon>
    </lineage>
</organism>
<feature type="transmembrane region" description="Helical" evidence="1">
    <location>
        <begin position="45"/>
        <end position="62"/>
    </location>
</feature>
<feature type="transmembrane region" description="Helical" evidence="1">
    <location>
        <begin position="117"/>
        <end position="136"/>
    </location>
</feature>
<feature type="transmembrane region" description="Helical" evidence="1">
    <location>
        <begin position="12"/>
        <end position="33"/>
    </location>
</feature>
<dbReference type="STRING" id="1121362.A605_07415"/>